<feature type="compositionally biased region" description="Basic and acidic residues" evidence="2">
    <location>
        <begin position="999"/>
        <end position="1013"/>
    </location>
</feature>
<dbReference type="PANTHER" id="PTHR24112:SF66">
    <property type="entry name" value="LEUCINE-RICH REPEAT, ISOFORM F"/>
    <property type="match status" value="1"/>
</dbReference>
<protein>
    <submittedName>
        <fullName evidence="4">F-actin-uncapping protein LRRC16A</fullName>
    </submittedName>
</protein>
<dbReference type="Pfam" id="PF13516">
    <property type="entry name" value="LRR_6"/>
    <property type="match status" value="2"/>
</dbReference>
<evidence type="ECO:0000313" key="5">
    <source>
        <dbReference type="Proteomes" id="UP001174909"/>
    </source>
</evidence>
<feature type="compositionally biased region" description="Acidic residues" evidence="2">
    <location>
        <begin position="1117"/>
        <end position="1139"/>
    </location>
</feature>
<dbReference type="GO" id="GO:0005886">
    <property type="term" value="C:plasma membrane"/>
    <property type="evidence" value="ECO:0007669"/>
    <property type="project" value="TreeGrafter"/>
</dbReference>
<dbReference type="InterPro" id="IPR032675">
    <property type="entry name" value="LRR_dom_sf"/>
</dbReference>
<dbReference type="SUPFAM" id="SSF52047">
    <property type="entry name" value="RNI-like"/>
    <property type="match status" value="2"/>
</dbReference>
<reference evidence="4" key="1">
    <citation type="submission" date="2023-03" db="EMBL/GenBank/DDBJ databases">
        <authorList>
            <person name="Steffen K."/>
            <person name="Cardenas P."/>
        </authorList>
    </citation>
    <scope>NUCLEOTIDE SEQUENCE</scope>
</reference>
<dbReference type="EMBL" id="CASHTH010004316">
    <property type="protein sequence ID" value="CAI8056022.1"/>
    <property type="molecule type" value="Genomic_DNA"/>
</dbReference>
<organism evidence="4 5">
    <name type="scientific">Geodia barretti</name>
    <name type="common">Barrett's horny sponge</name>
    <dbReference type="NCBI Taxonomy" id="519541"/>
    <lineage>
        <taxon>Eukaryota</taxon>
        <taxon>Metazoa</taxon>
        <taxon>Porifera</taxon>
        <taxon>Demospongiae</taxon>
        <taxon>Heteroscleromorpha</taxon>
        <taxon>Tetractinellida</taxon>
        <taxon>Astrophorina</taxon>
        <taxon>Geodiidae</taxon>
        <taxon>Geodia</taxon>
    </lineage>
</organism>
<feature type="domain" description="CARMIL pleckstrin homology" evidence="3">
    <location>
        <begin position="50"/>
        <end position="133"/>
    </location>
</feature>
<proteinExistence type="predicted"/>
<feature type="compositionally biased region" description="Basic and acidic residues" evidence="2">
    <location>
        <begin position="1063"/>
        <end position="1079"/>
    </location>
</feature>
<evidence type="ECO:0000256" key="2">
    <source>
        <dbReference type="SAM" id="MobiDB-lite"/>
    </source>
</evidence>
<dbReference type="Gene3D" id="2.30.29.30">
    <property type="entry name" value="Pleckstrin-homology domain (PH domain)/Phosphotyrosine-binding domain (PTB)"/>
    <property type="match status" value="1"/>
</dbReference>
<dbReference type="SMART" id="SM00368">
    <property type="entry name" value="LRR_RI"/>
    <property type="match status" value="6"/>
</dbReference>
<dbReference type="Pfam" id="PF17888">
    <property type="entry name" value="Carm_PH"/>
    <property type="match status" value="1"/>
</dbReference>
<feature type="coiled-coil region" evidence="1">
    <location>
        <begin position="871"/>
        <end position="898"/>
    </location>
</feature>
<evidence type="ECO:0000259" key="3">
    <source>
        <dbReference type="Pfam" id="PF17888"/>
    </source>
</evidence>
<keyword evidence="1" id="KW-0175">Coiled coil</keyword>
<feature type="compositionally biased region" description="Low complexity" evidence="2">
    <location>
        <begin position="1184"/>
        <end position="1199"/>
    </location>
</feature>
<dbReference type="InterPro" id="IPR041245">
    <property type="entry name" value="CARMIL_PH"/>
</dbReference>
<dbReference type="Gene3D" id="3.80.10.10">
    <property type="entry name" value="Ribonuclease Inhibitor"/>
    <property type="match status" value="1"/>
</dbReference>
<gene>
    <name evidence="4" type="ORF">GBAR_LOCUS30522</name>
</gene>
<accession>A0AA35XLP2</accession>
<name>A0AA35XLP2_GEOBA</name>
<dbReference type="GO" id="GO:0034315">
    <property type="term" value="P:regulation of Arp2/3 complex-mediated actin nucleation"/>
    <property type="evidence" value="ECO:0007669"/>
    <property type="project" value="TreeGrafter"/>
</dbReference>
<dbReference type="InterPro" id="IPR011993">
    <property type="entry name" value="PH-like_dom_sf"/>
</dbReference>
<dbReference type="GO" id="GO:0016477">
    <property type="term" value="P:cell migration"/>
    <property type="evidence" value="ECO:0007669"/>
    <property type="project" value="TreeGrafter"/>
</dbReference>
<dbReference type="Proteomes" id="UP001174909">
    <property type="component" value="Unassembled WGS sequence"/>
</dbReference>
<comment type="caution">
    <text evidence="4">The sequence shown here is derived from an EMBL/GenBank/DDBJ whole genome shotgun (WGS) entry which is preliminary data.</text>
</comment>
<feature type="compositionally biased region" description="Basic and acidic residues" evidence="2">
    <location>
        <begin position="1230"/>
        <end position="1299"/>
    </location>
</feature>
<evidence type="ECO:0000313" key="4">
    <source>
        <dbReference type="EMBL" id="CAI8056022.1"/>
    </source>
</evidence>
<feature type="region of interest" description="Disordered" evidence="2">
    <location>
        <begin position="917"/>
        <end position="985"/>
    </location>
</feature>
<dbReference type="PANTHER" id="PTHR24112">
    <property type="entry name" value="LEUCINE-RICH REPEAT, ISOFORM F-RELATED"/>
    <property type="match status" value="1"/>
</dbReference>
<sequence length="1306" mass="144593">MAREGLTPTPSGDLDVFGKELPLTTAEKQILTGEKTIFLKKSLSIEIVVKKGETTEPRVLVISSSKCFILSHRPTAKLETSFNFLKIQKVECTTKTLTFHLSREPRPLKFHLDKKDSVEVLGLITAQLKNVFPVTPLEMLMQTLFTPVSLREDTTRLRDSLLSAMERLDPTSLHGFITSYGFLCDFFGVPVNEGVTWYLRNVYLTHGFRDLKLHDFNHLAPKEIRPIVSALRHSEFFEGIIEKDNRTDVDLLEEIGYVLNGSRALRTMVLSNCSLKPDNVVRLSTALKNNPRTSLMHLDLSHNPLDDKAVESLGAALELLAHGLQELRLANCKITPRAATTLANCMLNNKLMKNSLVHLDLSSNPLGPDPQGSLGFLKEPQTIATLNLSNCGLSFEFVTPVLMRGCNQHLRVLDLSINSGRSKRGGVHGPKTASQLQQFFSSAISIATINFSGCKLTGAMAVGLLEGLCVNPNVQNIVLNLSGNDLGSGRDPSAVAKVISKAGCVERLDVSESGIDNCLVAYVAAVRMNKSITHLSIGRNFNGKGNSRTAALNGISEFLTSDNCHLRSLCLADSHLRDGSAVVLEALAENRSLHSLNISGNGMGNHGARRLAKALLSNCCLREVIWDHNDTSLHGFRDVASSMEHNYTLRVMPIPLYDIGKAAAREPRELETEVQRIQVYLCRNHSDERLKIELAARHRQRLLTATQQSGVVSRELVQLEDLLKWSERGLTGTGTEETEGEELVAEATLIREEANKVVQLTDGLYAPNVEQEQLESVRAQVAELVGELMGALHHEHVQGNSERMVSQSVKACPSLLTDKDRQLLNTLIVSDMGSEFDVAKKTVVHKVVSEIINPISASNLDLAATISEYLVDKTLAKLEKINSKLIKLQKALQKKTSSGATPDQKVSRAFTFRVEGEESQPKVKRRRPISTFSDSIDLPSGPLETEAPQLQHIVKSRPKPARLQKGGGANRRPHKPAHLAQAKDEVDVGDFVKAVKDAEQNSLRAAKEDEKKGTRGTVPKTPLPLPAETKTKVAESNAETDAAAGKEPPSLSISPPPPPASSSEEKTEGEKEVDVNEEKEKEEEEEEVVEETDEEGAKKEDNVESEEMESEVKEEPVGEDDDSEEREETEGEVVEEEPSSPESASEKVTFKTAGRSPPLTPPPSPPHDTLSPPLVSTPGRAIDDSTSTNDTAADESSSSLEIPTAPNKEPSPSPSEEGVAKDRKKSRKETKKEEKERKEREREEREREKKEREERERLRKEKEKEEREREKREREEKERQRKEREREEREREKREKGGEGEAEEGG</sequence>
<dbReference type="InterPro" id="IPR001611">
    <property type="entry name" value="Leu-rich_rpt"/>
</dbReference>
<keyword evidence="5" id="KW-1185">Reference proteome</keyword>
<feature type="region of interest" description="Disordered" evidence="2">
    <location>
        <begin position="999"/>
        <end position="1306"/>
    </location>
</feature>
<evidence type="ECO:0000256" key="1">
    <source>
        <dbReference type="SAM" id="Coils"/>
    </source>
</evidence>
<feature type="compositionally biased region" description="Acidic residues" evidence="2">
    <location>
        <begin position="1080"/>
        <end position="1094"/>
    </location>
</feature>
<dbReference type="GO" id="GO:0030027">
    <property type="term" value="C:lamellipodium"/>
    <property type="evidence" value="ECO:0007669"/>
    <property type="project" value="TreeGrafter"/>
</dbReference>
<dbReference type="InterPro" id="IPR051279">
    <property type="entry name" value="PP1-Reg/Actin-Interact_Protein"/>
</dbReference>